<dbReference type="InterPro" id="IPR008598">
    <property type="entry name" value="Di19_Zn-bd"/>
</dbReference>
<feature type="domain" description="Di19 C-terminal" evidence="3">
    <location>
        <begin position="127"/>
        <end position="223"/>
    </location>
</feature>
<dbReference type="InterPro" id="IPR033347">
    <property type="entry name" value="Di19"/>
</dbReference>
<evidence type="ECO:0000256" key="1">
    <source>
        <dbReference type="ARBA" id="ARBA00007109"/>
    </source>
</evidence>
<organism evidence="4">
    <name type="scientific">Glycine soja</name>
    <name type="common">Wild soybean</name>
    <dbReference type="NCBI Taxonomy" id="3848"/>
    <lineage>
        <taxon>Eukaryota</taxon>
        <taxon>Viridiplantae</taxon>
        <taxon>Streptophyta</taxon>
        <taxon>Embryophyta</taxon>
        <taxon>Tracheophyta</taxon>
        <taxon>Spermatophyta</taxon>
        <taxon>Magnoliopsida</taxon>
        <taxon>eudicotyledons</taxon>
        <taxon>Gunneridae</taxon>
        <taxon>Pentapetalae</taxon>
        <taxon>rosids</taxon>
        <taxon>fabids</taxon>
        <taxon>Fabales</taxon>
        <taxon>Fabaceae</taxon>
        <taxon>Papilionoideae</taxon>
        <taxon>50 kb inversion clade</taxon>
        <taxon>NPAAA clade</taxon>
        <taxon>indigoferoid/millettioid clade</taxon>
        <taxon>Phaseoleae</taxon>
        <taxon>Glycine</taxon>
        <taxon>Glycine subgen. Soja</taxon>
    </lineage>
</organism>
<evidence type="ECO:0000259" key="2">
    <source>
        <dbReference type="Pfam" id="PF05605"/>
    </source>
</evidence>
<protein>
    <submittedName>
        <fullName evidence="4">Protein DEHYDRATION-INDUCED 19 like 3</fullName>
    </submittedName>
</protein>
<accession>A0A0B2QKX5</accession>
<gene>
    <name evidence="4" type="ORF">glysoja_039675</name>
</gene>
<reference evidence="4" key="1">
    <citation type="submission" date="2014-07" db="EMBL/GenBank/DDBJ databases">
        <title>Identification of a novel salt tolerance gene in wild soybean by whole-genome sequencing.</title>
        <authorList>
            <person name="Lam H.-M."/>
            <person name="Qi X."/>
            <person name="Li M.-W."/>
            <person name="Liu X."/>
            <person name="Xie M."/>
            <person name="Ni M."/>
            <person name="Xu X."/>
        </authorList>
    </citation>
    <scope>NUCLEOTIDE SEQUENCE [LARGE SCALE GENOMIC DNA]</scope>
    <source>
        <tissue evidence="4">Root</tissue>
    </source>
</reference>
<evidence type="ECO:0000259" key="3">
    <source>
        <dbReference type="Pfam" id="PF14571"/>
    </source>
</evidence>
<sequence>MEDETLSFVLSTASRSYQSRLKSHFELFIDLDEVNGDEELRTAYPCPFCAENFDLLELCCHVDLDHPIEAKSGICPVCTLWIGTNMVHHIAAQHGNLLKISFLVYCLIEIHLKSKCYKDEPYPALYFSSKGERDGHWQSFSTGLSPTTSKAASDPWLSFLCGPSAVDECENVQPDSSSEVSIEEIHSNDNVLERDVQPSLSDKDQIEKAQHIKFVQGLLMSTILDPDF</sequence>
<dbReference type="EMBL" id="KN658478">
    <property type="protein sequence ID" value="KHN20377.1"/>
    <property type="molecule type" value="Genomic_DNA"/>
</dbReference>
<dbReference type="PANTHER" id="PTHR31875">
    <property type="entry name" value="PROTEIN DEHYDRATION-INDUCED 19"/>
    <property type="match status" value="1"/>
</dbReference>
<comment type="similarity">
    <text evidence="1">Belongs to the Di19 family.</text>
</comment>
<dbReference type="Pfam" id="PF14571">
    <property type="entry name" value="Di19_C"/>
    <property type="match status" value="1"/>
</dbReference>
<dbReference type="Proteomes" id="UP000053555">
    <property type="component" value="Unassembled WGS sequence"/>
</dbReference>
<dbReference type="Pfam" id="PF05605">
    <property type="entry name" value="zf-Di19"/>
    <property type="match status" value="1"/>
</dbReference>
<dbReference type="AlphaFoldDB" id="A0A0B2QKX5"/>
<feature type="domain" description="Di19 zinc-binding" evidence="2">
    <location>
        <begin position="43"/>
        <end position="95"/>
    </location>
</feature>
<name>A0A0B2QKX5_GLYSO</name>
<dbReference type="PANTHER" id="PTHR31875:SF25">
    <property type="entry name" value="PROTEIN DEHYDRATION-INDUCED 19 HOMOLOG 2"/>
    <property type="match status" value="1"/>
</dbReference>
<proteinExistence type="inferred from homology"/>
<dbReference type="InterPro" id="IPR027935">
    <property type="entry name" value="Di19_C"/>
</dbReference>
<evidence type="ECO:0000313" key="4">
    <source>
        <dbReference type="EMBL" id="KHN20377.1"/>
    </source>
</evidence>